<dbReference type="EMBL" id="MSCH01000003">
    <property type="protein sequence ID" value="PQJ55203.1"/>
    <property type="molecule type" value="Genomic_DNA"/>
</dbReference>
<dbReference type="InterPro" id="IPR013519">
    <property type="entry name" value="Int_alpha_beta-p"/>
</dbReference>
<evidence type="ECO:0000256" key="4">
    <source>
        <dbReference type="SAM" id="MobiDB-lite"/>
    </source>
</evidence>
<dbReference type="PANTHER" id="PTHR36220:SF1">
    <property type="entry name" value="GAMMA TUBULIN COMPLEX COMPONENT C-TERMINAL DOMAIN-CONTAINING PROTEIN"/>
    <property type="match status" value="1"/>
</dbReference>
<keyword evidence="3" id="KW-0325">Glycoprotein</keyword>
<reference evidence="5 6" key="1">
    <citation type="submission" date="2016-12" db="EMBL/GenBank/DDBJ databases">
        <title>Diversity of luminous bacteria.</title>
        <authorList>
            <person name="Yoshizawa S."/>
            <person name="Kogure K."/>
        </authorList>
    </citation>
    <scope>NUCLEOTIDE SEQUENCE [LARGE SCALE GENOMIC DNA]</scope>
    <source>
        <strain evidence="5 6">SA4-48</strain>
    </source>
</reference>
<feature type="region of interest" description="Disordered" evidence="4">
    <location>
        <begin position="508"/>
        <end position="527"/>
    </location>
</feature>
<dbReference type="PANTHER" id="PTHR36220">
    <property type="entry name" value="UNNAMED PRODUCT"/>
    <property type="match status" value="1"/>
</dbReference>
<evidence type="ECO:0008006" key="7">
    <source>
        <dbReference type="Google" id="ProtNLM"/>
    </source>
</evidence>
<comment type="caution">
    <text evidence="5">The sequence shown here is derived from an EMBL/GenBank/DDBJ whole genome shotgun (WGS) entry which is preliminary data.</text>
</comment>
<dbReference type="InterPro" id="IPR013517">
    <property type="entry name" value="FG-GAP"/>
</dbReference>
<gene>
    <name evidence="5" type="ORF">BTO11_07615</name>
</gene>
<keyword evidence="1" id="KW-0732">Signal</keyword>
<dbReference type="InterPro" id="IPR028994">
    <property type="entry name" value="Integrin_alpha_N"/>
</dbReference>
<keyword evidence="6" id="KW-1185">Reference proteome</keyword>
<dbReference type="AlphaFoldDB" id="A0A2S7UZ40"/>
<evidence type="ECO:0000256" key="2">
    <source>
        <dbReference type="ARBA" id="ARBA00022737"/>
    </source>
</evidence>
<dbReference type="Gene3D" id="2.130.10.130">
    <property type="entry name" value="Integrin alpha, N-terminal"/>
    <property type="match status" value="3"/>
</dbReference>
<protein>
    <recommendedName>
        <fullName evidence="7">Integrin</fullName>
    </recommendedName>
</protein>
<proteinExistence type="predicted"/>
<dbReference type="Proteomes" id="UP000239007">
    <property type="component" value="Unassembled WGS sequence"/>
</dbReference>
<dbReference type="SMART" id="SM00191">
    <property type="entry name" value="Int_alpha"/>
    <property type="match status" value="7"/>
</dbReference>
<evidence type="ECO:0000313" key="6">
    <source>
        <dbReference type="Proteomes" id="UP000239007"/>
    </source>
</evidence>
<keyword evidence="2" id="KW-0677">Repeat</keyword>
<dbReference type="Pfam" id="PF14312">
    <property type="entry name" value="FG-GAP_2"/>
    <property type="match status" value="6"/>
</dbReference>
<accession>A0A2S7UZ40</accession>
<dbReference type="InterPro" id="IPR011043">
    <property type="entry name" value="Gal_Oxase/kelch_b-propeller"/>
</dbReference>
<organism evidence="5 6">
    <name type="scientific">Psychrosphaera saromensis</name>
    <dbReference type="NCBI Taxonomy" id="716813"/>
    <lineage>
        <taxon>Bacteria</taxon>
        <taxon>Pseudomonadati</taxon>
        <taxon>Pseudomonadota</taxon>
        <taxon>Gammaproteobacteria</taxon>
        <taxon>Alteromonadales</taxon>
        <taxon>Pseudoalteromonadaceae</taxon>
        <taxon>Psychrosphaera</taxon>
    </lineage>
</organism>
<evidence type="ECO:0000256" key="3">
    <source>
        <dbReference type="ARBA" id="ARBA00023180"/>
    </source>
</evidence>
<evidence type="ECO:0000313" key="5">
    <source>
        <dbReference type="EMBL" id="PQJ55203.1"/>
    </source>
</evidence>
<name>A0A2S7UZ40_9GAMM</name>
<sequence>MVDAISADYFVLASFKGEFEPSSEANLSADDVNKMIGYFKASNTSAGDFFGHSVALSGDGHTLAIAAYFENNSASGVITDKSEVNGDKDGLTTNNSGAVYLFSNSSGKWVQTTYVKASNPGAGDNFGESVALNNDGTILAVGAVYEQNSASAVGVITDGSETSDDNGGEAFSGAVYLFNKNNDVWAQSAYIKASTPLENGTFGVSVKLSGDGTILAVGADEQSLSGTSPGPGAVYLFSNSDDVWTQTAYLKASNPGNGDRFGYSIALSDDGATLAVGAYQEDNNVTGVNTDGSEIAGDVAHTVNAGAVYLFNKSSDVWSQTAYVKASNTGSSDNFGYSVALSGDGATLAVGAYNEDYSVTGVTTNSPTVHNIDDGATERAGAVYLFNKNNDVWSQTFYVKASNTEEEDGFGYSVALSFDGARLAVGAYAEDNSVTGVITDDSEVARDVILESDAGAVYLFDKSSDVWSQTAYVKASNTEEEDGFGSSLALSGDGATLAVGAPQEDNAATGIITDGSENGVTGTGDTGTSNNAGAVYVY</sequence>
<dbReference type="SUPFAM" id="SSF50965">
    <property type="entry name" value="Galactose oxidase, central domain"/>
    <property type="match status" value="2"/>
</dbReference>
<evidence type="ECO:0000256" key="1">
    <source>
        <dbReference type="ARBA" id="ARBA00022729"/>
    </source>
</evidence>